<dbReference type="EMBL" id="MU825742">
    <property type="protein sequence ID" value="KAJ7388019.1"/>
    <property type="molecule type" value="Genomic_DNA"/>
</dbReference>
<dbReference type="Pfam" id="PF23012">
    <property type="entry name" value="Syntrophin_4th"/>
    <property type="match status" value="1"/>
</dbReference>
<evidence type="ECO:0000259" key="1">
    <source>
        <dbReference type="Pfam" id="PF23012"/>
    </source>
</evidence>
<proteinExistence type="predicted"/>
<gene>
    <name evidence="2" type="primary">SNTA1_2</name>
    <name evidence="2" type="ORF">OS493_040339</name>
</gene>
<feature type="domain" description="Syntrophin C-terminal PH" evidence="1">
    <location>
        <begin position="33"/>
        <end position="91"/>
    </location>
</feature>
<evidence type="ECO:0000313" key="3">
    <source>
        <dbReference type="Proteomes" id="UP001163046"/>
    </source>
</evidence>
<evidence type="ECO:0000313" key="2">
    <source>
        <dbReference type="EMBL" id="KAJ7388019.1"/>
    </source>
</evidence>
<accession>A0A9X0D7R9</accession>
<name>A0A9X0D7R9_9CNID</name>
<comment type="caution">
    <text evidence="2">The sequence shown here is derived from an EMBL/GenBank/DDBJ whole genome shotgun (WGS) entry which is preliminary data.</text>
</comment>
<dbReference type="Proteomes" id="UP001163046">
    <property type="component" value="Unassembled WGS sequence"/>
</dbReference>
<sequence>MTFGTRTEHKKKDLRRTSFRVDTPRELANWSRSLAVTWRDQDARLTVHFEKRFTLTDARRNEGNGRCTGLDGISHLKSWKRSADDGQRMFMARIWSR</sequence>
<dbReference type="AlphaFoldDB" id="A0A9X0D7R9"/>
<protein>
    <submittedName>
        <fullName evidence="2">Structural molecule</fullName>
    </submittedName>
</protein>
<dbReference type="OrthoDB" id="409749at2759"/>
<keyword evidence="3" id="KW-1185">Reference proteome</keyword>
<reference evidence="2" key="1">
    <citation type="submission" date="2023-01" db="EMBL/GenBank/DDBJ databases">
        <title>Genome assembly of the deep-sea coral Lophelia pertusa.</title>
        <authorList>
            <person name="Herrera S."/>
            <person name="Cordes E."/>
        </authorList>
    </citation>
    <scope>NUCLEOTIDE SEQUENCE</scope>
    <source>
        <strain evidence="2">USNM1676648</strain>
        <tissue evidence="2">Polyp</tissue>
    </source>
</reference>
<dbReference type="InterPro" id="IPR055108">
    <property type="entry name" value="Syntrophin_4th"/>
</dbReference>
<organism evidence="2 3">
    <name type="scientific">Desmophyllum pertusum</name>
    <dbReference type="NCBI Taxonomy" id="174260"/>
    <lineage>
        <taxon>Eukaryota</taxon>
        <taxon>Metazoa</taxon>
        <taxon>Cnidaria</taxon>
        <taxon>Anthozoa</taxon>
        <taxon>Hexacorallia</taxon>
        <taxon>Scleractinia</taxon>
        <taxon>Caryophylliina</taxon>
        <taxon>Caryophylliidae</taxon>
        <taxon>Desmophyllum</taxon>
    </lineage>
</organism>